<reference evidence="2" key="1">
    <citation type="journal article" date="2022" name="Phytopathology">
        <title>Complete circularized genome resources of seven strains of Xylella fastidiosa subsp. fastidiosa using hybrid assembly reveals unknown plasmids.</title>
        <authorList>
            <person name="Velasco-Amo M.D.P."/>
            <person name="Arias-Giraldo L.F.F."/>
            <person name="Ecija M.R."/>
            <person name="De La Fuente L."/>
            <person name="Marco-Noales E."/>
            <person name="Moralejo E."/>
            <person name="Navas-Cort J.A."/>
            <person name="Landa B.B."/>
        </authorList>
    </citation>
    <scope>NUCLEOTIDE SEQUENCE</scope>
    <source>
        <strain evidence="2">CFBP8073</strain>
    </source>
</reference>
<gene>
    <name evidence="2" type="ORF">OK117_04905</name>
</gene>
<dbReference type="Gene3D" id="3.40.630.30">
    <property type="match status" value="1"/>
</dbReference>
<dbReference type="AlphaFoldDB" id="A0AAJ5R3I0"/>
<dbReference type="SUPFAM" id="SSF55729">
    <property type="entry name" value="Acyl-CoA N-acyltransferases (Nat)"/>
    <property type="match status" value="1"/>
</dbReference>
<proteinExistence type="predicted"/>
<dbReference type="Pfam" id="PF00583">
    <property type="entry name" value="Acetyltransf_1"/>
    <property type="match status" value="1"/>
</dbReference>
<evidence type="ECO:0000313" key="2">
    <source>
        <dbReference type="EMBL" id="WCF29203.1"/>
    </source>
</evidence>
<dbReference type="InterPro" id="IPR000182">
    <property type="entry name" value="GNAT_dom"/>
</dbReference>
<sequence>MNIVVQSVYDNTQEFEIIKKWRENYIGINPANENDFEYWESIREDCSYSFYFYYEEQLVGGVRLTPLGHGITMGERQLDLLRFISVPFETLEVNRLVIEERARGKKIMYESLQYCFHWASRNTTHSELIALCLPRMVPLYRRVGATMIHENLRSKEMPEKEYSLISINLKGL</sequence>
<dbReference type="RefSeq" id="WP_058564683.1">
    <property type="nucleotide sequence ID" value="NZ_CP109886.1"/>
</dbReference>
<reference evidence="2" key="2">
    <citation type="submission" date="2022-10" db="EMBL/GenBank/DDBJ databases">
        <authorList>
            <person name="Landa B."/>
            <person name="Arias-Giraldo L.F."/>
            <person name="Roman-Ecija M."/>
            <person name="Velasco-Amo M.P."/>
            <person name="De La Fuente L."/>
            <person name="Marco-Noales E."/>
            <person name="Moralejo E."/>
        </authorList>
    </citation>
    <scope>NUCLEOTIDE SEQUENCE</scope>
    <source>
        <strain evidence="2">CFBP8073</strain>
    </source>
</reference>
<feature type="domain" description="N-acetyltransferase" evidence="1">
    <location>
        <begin position="31"/>
        <end position="144"/>
    </location>
</feature>
<organism evidence="2 3">
    <name type="scientific">Xylella fastidiosa subsp. fastidiosa</name>
    <dbReference type="NCBI Taxonomy" id="644356"/>
    <lineage>
        <taxon>Bacteria</taxon>
        <taxon>Pseudomonadati</taxon>
        <taxon>Pseudomonadota</taxon>
        <taxon>Gammaproteobacteria</taxon>
        <taxon>Lysobacterales</taxon>
        <taxon>Lysobacteraceae</taxon>
        <taxon>Xylella</taxon>
    </lineage>
</organism>
<dbReference type="Proteomes" id="UP001211513">
    <property type="component" value="Chromosome"/>
</dbReference>
<dbReference type="InterPro" id="IPR016181">
    <property type="entry name" value="Acyl_CoA_acyltransferase"/>
</dbReference>
<evidence type="ECO:0000313" key="3">
    <source>
        <dbReference type="Proteomes" id="UP001211513"/>
    </source>
</evidence>
<protein>
    <submittedName>
        <fullName evidence="2">GNAT family N-acetyltransferase</fullName>
    </submittedName>
</protein>
<evidence type="ECO:0000259" key="1">
    <source>
        <dbReference type="Pfam" id="PF00583"/>
    </source>
</evidence>
<name>A0AAJ5R3I0_XYLFS</name>
<accession>A0AAJ5R3I0</accession>
<dbReference type="EMBL" id="CP109886">
    <property type="protein sequence ID" value="WCF29203.1"/>
    <property type="molecule type" value="Genomic_DNA"/>
</dbReference>